<proteinExistence type="predicted"/>
<reference evidence="3 4" key="1">
    <citation type="submission" date="2021-08" db="EMBL/GenBank/DDBJ databases">
        <title>Nocardioides bacterium WL0053 sp. nov., isolated from the sediment.</title>
        <authorList>
            <person name="Wang L."/>
            <person name="Zhang D."/>
            <person name="Zhang A."/>
        </authorList>
    </citation>
    <scope>NUCLEOTIDE SEQUENCE [LARGE SCALE GENOMIC DNA]</scope>
    <source>
        <strain evidence="3 4">WL0053</strain>
    </source>
</reference>
<dbReference type="EMBL" id="JAIEZQ010000002">
    <property type="protein sequence ID" value="MBY9076008.1"/>
    <property type="molecule type" value="Genomic_DNA"/>
</dbReference>
<evidence type="ECO:0000259" key="2">
    <source>
        <dbReference type="Pfam" id="PF20068"/>
    </source>
</evidence>
<keyword evidence="4" id="KW-1185">Reference proteome</keyword>
<dbReference type="Pfam" id="PF20068">
    <property type="entry name" value="Amphi-Trp"/>
    <property type="match status" value="1"/>
</dbReference>
<dbReference type="InterPro" id="IPR027598">
    <property type="entry name" value="Amphi-Trp_dom"/>
</dbReference>
<dbReference type="Proteomes" id="UP000754710">
    <property type="component" value="Unassembled WGS sequence"/>
</dbReference>
<name>A0ABS7RLR9_9ACTN</name>
<feature type="region of interest" description="Disordered" evidence="1">
    <location>
        <begin position="75"/>
        <end position="95"/>
    </location>
</feature>
<evidence type="ECO:0000313" key="3">
    <source>
        <dbReference type="EMBL" id="MBY9076008.1"/>
    </source>
</evidence>
<organism evidence="3 4">
    <name type="scientific">Nocardioides jiangsuensis</name>
    <dbReference type="NCBI Taxonomy" id="2866161"/>
    <lineage>
        <taxon>Bacteria</taxon>
        <taxon>Bacillati</taxon>
        <taxon>Actinomycetota</taxon>
        <taxon>Actinomycetes</taxon>
        <taxon>Propionibacteriales</taxon>
        <taxon>Nocardioidaceae</taxon>
        <taxon>Nocardioides</taxon>
    </lineage>
</organism>
<gene>
    <name evidence="3" type="ORF">K1X13_14330</name>
</gene>
<feature type="domain" description="Amphi-Trp" evidence="2">
    <location>
        <begin position="3"/>
        <end position="79"/>
    </location>
</feature>
<accession>A0ABS7RLR9</accession>
<evidence type="ECO:0000256" key="1">
    <source>
        <dbReference type="SAM" id="MobiDB-lite"/>
    </source>
</evidence>
<comment type="caution">
    <text evidence="3">The sequence shown here is derived from an EMBL/GenBank/DDBJ whole genome shotgun (WGS) entry which is preliminary data.</text>
</comment>
<protein>
    <submittedName>
        <fullName evidence="3">Amphi-Trp domain-containing protein</fullName>
    </submittedName>
</protein>
<sequence>MSDVKLERKQSLSREEAAVWLKALSEAFAKGGHAQLPLGRATVDLHIPDRVQAEFEVEVEGDEVEVEVEFTWSTSHPAAGREATSTQDAAAAVTP</sequence>
<evidence type="ECO:0000313" key="4">
    <source>
        <dbReference type="Proteomes" id="UP000754710"/>
    </source>
</evidence>
<dbReference type="RefSeq" id="WP_221025695.1">
    <property type="nucleotide sequence ID" value="NZ_JAIEZQ010000002.1"/>
</dbReference>
<dbReference type="NCBIfam" id="TIGR04354">
    <property type="entry name" value="amphi-Trp"/>
    <property type="match status" value="1"/>
</dbReference>